<protein>
    <submittedName>
        <fullName evidence="1">Uncharacterized protein</fullName>
    </submittedName>
</protein>
<dbReference type="EMBL" id="GGEC01092718">
    <property type="protein sequence ID" value="MBX73202.1"/>
    <property type="molecule type" value="Transcribed_RNA"/>
</dbReference>
<name>A0A2P2R1T9_RHIMU</name>
<dbReference type="AlphaFoldDB" id="A0A2P2R1T9"/>
<evidence type="ECO:0000313" key="1">
    <source>
        <dbReference type="EMBL" id="MBX73202.1"/>
    </source>
</evidence>
<organism evidence="1">
    <name type="scientific">Rhizophora mucronata</name>
    <name type="common">Asiatic mangrove</name>
    <dbReference type="NCBI Taxonomy" id="61149"/>
    <lineage>
        <taxon>Eukaryota</taxon>
        <taxon>Viridiplantae</taxon>
        <taxon>Streptophyta</taxon>
        <taxon>Embryophyta</taxon>
        <taxon>Tracheophyta</taxon>
        <taxon>Spermatophyta</taxon>
        <taxon>Magnoliopsida</taxon>
        <taxon>eudicotyledons</taxon>
        <taxon>Gunneridae</taxon>
        <taxon>Pentapetalae</taxon>
        <taxon>rosids</taxon>
        <taxon>fabids</taxon>
        <taxon>Malpighiales</taxon>
        <taxon>Rhizophoraceae</taxon>
        <taxon>Rhizophora</taxon>
    </lineage>
</organism>
<reference evidence="1" key="1">
    <citation type="submission" date="2018-02" db="EMBL/GenBank/DDBJ databases">
        <title>Rhizophora mucronata_Transcriptome.</title>
        <authorList>
            <person name="Meera S.P."/>
            <person name="Sreeshan A."/>
            <person name="Augustine A."/>
        </authorList>
    </citation>
    <scope>NUCLEOTIDE SEQUENCE</scope>
    <source>
        <tissue evidence="1">Leaf</tissue>
    </source>
</reference>
<proteinExistence type="predicted"/>
<sequence>MGLRFGYAKENNNCYKV</sequence>
<accession>A0A2P2R1T9</accession>